<name>A0A2V4NGN0_9ACTN</name>
<dbReference type="OrthoDB" id="4257412at2"/>
<comment type="caution">
    <text evidence="1">The sequence shown here is derived from an EMBL/GenBank/DDBJ whole genome shotgun (WGS) entry which is preliminary data.</text>
</comment>
<evidence type="ECO:0000313" key="2">
    <source>
        <dbReference type="Proteomes" id="UP000248039"/>
    </source>
</evidence>
<keyword evidence="2" id="KW-1185">Reference proteome</keyword>
<sequence>MTGLPAHAQGTVRDVLDIASRTPWGWPAWDPTDPDGEDLRTAAVGPLTVVYWINRGSQRLYVIDIVWLG</sequence>
<dbReference type="Proteomes" id="UP000248039">
    <property type="component" value="Unassembled WGS sequence"/>
</dbReference>
<dbReference type="AlphaFoldDB" id="A0A2V4NGN0"/>
<dbReference type="EMBL" id="PYBW01000238">
    <property type="protein sequence ID" value="PYC64252.1"/>
    <property type="molecule type" value="Genomic_DNA"/>
</dbReference>
<organism evidence="1 2">
    <name type="scientific">Streptomyces tateyamensis</name>
    <dbReference type="NCBI Taxonomy" id="565073"/>
    <lineage>
        <taxon>Bacteria</taxon>
        <taxon>Bacillati</taxon>
        <taxon>Actinomycetota</taxon>
        <taxon>Actinomycetes</taxon>
        <taxon>Kitasatosporales</taxon>
        <taxon>Streptomycetaceae</taxon>
        <taxon>Streptomyces</taxon>
    </lineage>
</organism>
<reference evidence="1 2" key="1">
    <citation type="submission" date="2018-03" db="EMBL/GenBank/DDBJ databases">
        <title>Bioinformatic expansion and discovery of thiopeptide antibiotics.</title>
        <authorList>
            <person name="Schwalen C.J."/>
            <person name="Hudson G.A."/>
            <person name="Mitchell D.A."/>
        </authorList>
    </citation>
    <scope>NUCLEOTIDE SEQUENCE [LARGE SCALE GENOMIC DNA]</scope>
    <source>
        <strain evidence="1 2">ATCC 21389</strain>
    </source>
</reference>
<evidence type="ECO:0000313" key="1">
    <source>
        <dbReference type="EMBL" id="PYC64252.1"/>
    </source>
</evidence>
<proteinExistence type="predicted"/>
<gene>
    <name evidence="1" type="ORF">C7C46_33025</name>
</gene>
<accession>A0A2V4NGN0</accession>
<protein>
    <submittedName>
        <fullName evidence="1">Uncharacterized protein</fullName>
    </submittedName>
</protein>